<sequence>MSNKVNVQYTKTFENSMNDIIDHLNQWSEVDDVIKQVESLLDTFEEQVGHNPNIYSRCSELVGLGVTNIRDFTKSGFRLLYEVVDDETVLGLILLRQRQDISLALVDYCILHK</sequence>
<dbReference type="AlphaFoldDB" id="A0A427U166"/>
<dbReference type="InterPro" id="IPR035093">
    <property type="entry name" value="RelE/ParE_toxin_dom_sf"/>
</dbReference>
<evidence type="ECO:0000256" key="1">
    <source>
        <dbReference type="ARBA" id="ARBA00022649"/>
    </source>
</evidence>
<organism evidence="2 3">
    <name type="scientific">Vibrio pectenicida</name>
    <dbReference type="NCBI Taxonomy" id="62763"/>
    <lineage>
        <taxon>Bacteria</taxon>
        <taxon>Pseudomonadati</taxon>
        <taxon>Pseudomonadota</taxon>
        <taxon>Gammaproteobacteria</taxon>
        <taxon>Vibrionales</taxon>
        <taxon>Vibrionaceae</taxon>
        <taxon>Vibrio</taxon>
    </lineage>
</organism>
<dbReference type="EMBL" id="RSFA01000069">
    <property type="protein sequence ID" value="RSD30390.1"/>
    <property type="molecule type" value="Genomic_DNA"/>
</dbReference>
<proteinExistence type="predicted"/>
<gene>
    <name evidence="2" type="ORF">EJA03_14115</name>
</gene>
<name>A0A427U166_9VIBR</name>
<accession>A0A427U166</accession>
<keyword evidence="3" id="KW-1185">Reference proteome</keyword>
<evidence type="ECO:0000313" key="2">
    <source>
        <dbReference type="EMBL" id="RSD30390.1"/>
    </source>
</evidence>
<dbReference type="InterPro" id="IPR007712">
    <property type="entry name" value="RelE/ParE_toxin"/>
</dbReference>
<evidence type="ECO:0000313" key="3">
    <source>
        <dbReference type="Proteomes" id="UP000269041"/>
    </source>
</evidence>
<reference evidence="2 3" key="1">
    <citation type="submission" date="2018-12" db="EMBL/GenBank/DDBJ databases">
        <title>Genomic taxonomy of the Vibrionaceae family.</title>
        <authorList>
            <person name="Gomez-Gil B."/>
            <person name="Enciso-Ibarra K."/>
        </authorList>
    </citation>
    <scope>NUCLEOTIDE SEQUENCE [LARGE SCALE GENOMIC DNA]</scope>
    <source>
        <strain evidence="2 3">CAIM 594</strain>
    </source>
</reference>
<dbReference type="Pfam" id="PF05016">
    <property type="entry name" value="ParE_toxin"/>
    <property type="match status" value="1"/>
</dbReference>
<protein>
    <submittedName>
        <fullName evidence="2">Type II toxin-antitoxin system RelE/ParE family toxin</fullName>
    </submittedName>
</protein>
<dbReference type="RefSeq" id="WP_076585705.1">
    <property type="nucleotide sequence ID" value="NZ_AP024891.1"/>
</dbReference>
<dbReference type="Gene3D" id="3.30.2310.20">
    <property type="entry name" value="RelE-like"/>
    <property type="match status" value="1"/>
</dbReference>
<dbReference type="Proteomes" id="UP000269041">
    <property type="component" value="Unassembled WGS sequence"/>
</dbReference>
<comment type="caution">
    <text evidence="2">The sequence shown here is derived from an EMBL/GenBank/DDBJ whole genome shotgun (WGS) entry which is preliminary data.</text>
</comment>
<keyword evidence="1" id="KW-1277">Toxin-antitoxin system</keyword>
<dbReference type="OrthoDB" id="5827669at2"/>